<evidence type="ECO:0000256" key="1">
    <source>
        <dbReference type="ARBA" id="ARBA00006484"/>
    </source>
</evidence>
<keyword evidence="4" id="KW-1185">Reference proteome</keyword>
<dbReference type="InterPro" id="IPR036291">
    <property type="entry name" value="NAD(P)-bd_dom_sf"/>
</dbReference>
<reference evidence="3 4" key="1">
    <citation type="submission" date="2021-01" db="EMBL/GenBank/DDBJ databases">
        <title>Whole genome shotgun sequence of Actinoplanes durhamensis NBRC 14914.</title>
        <authorList>
            <person name="Komaki H."/>
            <person name="Tamura T."/>
        </authorList>
    </citation>
    <scope>NUCLEOTIDE SEQUENCE [LARGE SCALE GENOMIC DNA]</scope>
    <source>
        <strain evidence="3 4">NBRC 14914</strain>
    </source>
</reference>
<evidence type="ECO:0000256" key="2">
    <source>
        <dbReference type="ARBA" id="ARBA00023002"/>
    </source>
</evidence>
<dbReference type="InterPro" id="IPR020904">
    <property type="entry name" value="Sc_DH/Rdtase_CS"/>
</dbReference>
<dbReference type="PANTHER" id="PTHR24321:SF8">
    <property type="entry name" value="ESTRADIOL 17-BETA-DEHYDROGENASE 8-RELATED"/>
    <property type="match status" value="1"/>
</dbReference>
<dbReference type="PRINTS" id="PR00081">
    <property type="entry name" value="GDHRDH"/>
</dbReference>
<organism evidence="3 4">
    <name type="scientific">Paractinoplanes durhamensis</name>
    <dbReference type="NCBI Taxonomy" id="113563"/>
    <lineage>
        <taxon>Bacteria</taxon>
        <taxon>Bacillati</taxon>
        <taxon>Actinomycetota</taxon>
        <taxon>Actinomycetes</taxon>
        <taxon>Micromonosporales</taxon>
        <taxon>Micromonosporaceae</taxon>
        <taxon>Paractinoplanes</taxon>
    </lineage>
</organism>
<sequence>MGSMSNSRTVIVTGGAGGLGSATVEAFLADGWRVVAPVRPGRRTVLPAGAIGVEGDLSDTADVAAAVAAAAGEPGAPLRAVVNLAGAYGGGGLVADTPVEDFERMLTVNLRPTYLVTAATLPHLVAAGGGGIVCVSSRAAVAPFPGAAGYVTAKAAVLAFAGAVAVEYKKAGVRCNTVLPSVIDTPANRRSMPDADFERWVRPDEITPAILFLASDASAPTTGAQVPVYGQA</sequence>
<dbReference type="EMBL" id="BOML01000034">
    <property type="protein sequence ID" value="GIE02867.1"/>
    <property type="molecule type" value="Genomic_DNA"/>
</dbReference>
<dbReference type="Proteomes" id="UP000637628">
    <property type="component" value="Unassembled WGS sequence"/>
</dbReference>
<protein>
    <submittedName>
        <fullName evidence="3">Glucose 1-dehydrogenase</fullName>
    </submittedName>
</protein>
<dbReference type="Pfam" id="PF00106">
    <property type="entry name" value="adh_short"/>
    <property type="match status" value="1"/>
</dbReference>
<dbReference type="Gene3D" id="3.40.50.720">
    <property type="entry name" value="NAD(P)-binding Rossmann-like Domain"/>
    <property type="match status" value="1"/>
</dbReference>
<evidence type="ECO:0000313" key="3">
    <source>
        <dbReference type="EMBL" id="GIE02867.1"/>
    </source>
</evidence>
<evidence type="ECO:0000313" key="4">
    <source>
        <dbReference type="Proteomes" id="UP000637628"/>
    </source>
</evidence>
<accession>A0ABQ3YZ78</accession>
<dbReference type="SUPFAM" id="SSF51735">
    <property type="entry name" value="NAD(P)-binding Rossmann-fold domains"/>
    <property type="match status" value="1"/>
</dbReference>
<name>A0ABQ3YZ78_9ACTN</name>
<gene>
    <name evidence="3" type="ORF">Adu01nite_42170</name>
</gene>
<dbReference type="PANTHER" id="PTHR24321">
    <property type="entry name" value="DEHYDROGENASES, SHORT CHAIN"/>
    <property type="match status" value="1"/>
</dbReference>
<dbReference type="PROSITE" id="PS00061">
    <property type="entry name" value="ADH_SHORT"/>
    <property type="match status" value="1"/>
</dbReference>
<dbReference type="InterPro" id="IPR002347">
    <property type="entry name" value="SDR_fam"/>
</dbReference>
<keyword evidence="2" id="KW-0560">Oxidoreductase</keyword>
<comment type="caution">
    <text evidence="3">The sequence shown here is derived from an EMBL/GenBank/DDBJ whole genome shotgun (WGS) entry which is preliminary data.</text>
</comment>
<proteinExistence type="inferred from homology"/>
<comment type="similarity">
    <text evidence="1">Belongs to the short-chain dehydrogenases/reductases (SDR) family.</text>
</comment>